<reference evidence="4 5" key="1">
    <citation type="submission" date="2018-05" db="EMBL/GenBank/DDBJ databases">
        <title>Integrated omic analyses show evidence that a Ca. Accumulibacter phosphatis strain performs denitrification under micro-aerobic conditions.</title>
        <authorList>
            <person name="Camejo P.Y."/>
            <person name="Katherine M.D."/>
            <person name="Daniel N.R."/>
        </authorList>
    </citation>
    <scope>NUCLEOTIDE SEQUENCE [LARGE SCALE GENOMIC DNA]</scope>
    <source>
        <strain evidence="4">UW-LDO-IC</strain>
    </source>
</reference>
<sequence length="184" mass="20166">MSSPSFNDVDVVLRDGRAVHLRPMRCSDEGELMQFFERLDPETRYMRFMHVVRKPDVKRLHRVLAFIPERGTGIVATIPADDGIDVVGGSSLMIGPDPASCEFAVTVTAAYARTGLGRTLMSALIAAAKARGLLEMEGFVLRANTAMLRLADRLGFTTSADPEDFSVVICRLRLDAPVDRLAQA</sequence>
<dbReference type="SUPFAM" id="SSF55729">
    <property type="entry name" value="Acyl-CoA N-acyltransferases (Nat)"/>
    <property type="match status" value="1"/>
</dbReference>
<dbReference type="Proteomes" id="UP000253831">
    <property type="component" value="Unassembled WGS sequence"/>
</dbReference>
<dbReference type="PANTHER" id="PTHR43072:SF23">
    <property type="entry name" value="UPF0039 PROTEIN C11D3.02C"/>
    <property type="match status" value="1"/>
</dbReference>
<gene>
    <name evidence="4" type="ORF">DVS81_15400</name>
</gene>
<keyword evidence="1 4" id="KW-0808">Transferase</keyword>
<proteinExistence type="predicted"/>
<dbReference type="EMBL" id="QPGA01000035">
    <property type="protein sequence ID" value="RDE49673.1"/>
    <property type="molecule type" value="Genomic_DNA"/>
</dbReference>
<dbReference type="AlphaFoldDB" id="A0A369XHS7"/>
<comment type="caution">
    <text evidence="4">The sequence shown here is derived from an EMBL/GenBank/DDBJ whole genome shotgun (WGS) entry which is preliminary data.</text>
</comment>
<dbReference type="Gene3D" id="3.40.630.30">
    <property type="match status" value="1"/>
</dbReference>
<evidence type="ECO:0000256" key="1">
    <source>
        <dbReference type="ARBA" id="ARBA00022679"/>
    </source>
</evidence>
<evidence type="ECO:0000256" key="2">
    <source>
        <dbReference type="ARBA" id="ARBA00023315"/>
    </source>
</evidence>
<dbReference type="Pfam" id="PF00583">
    <property type="entry name" value="Acetyltransf_1"/>
    <property type="match status" value="1"/>
</dbReference>
<evidence type="ECO:0000313" key="5">
    <source>
        <dbReference type="Proteomes" id="UP000253831"/>
    </source>
</evidence>
<evidence type="ECO:0000259" key="3">
    <source>
        <dbReference type="PROSITE" id="PS51186"/>
    </source>
</evidence>
<evidence type="ECO:0000313" key="4">
    <source>
        <dbReference type="EMBL" id="RDE49673.1"/>
    </source>
</evidence>
<dbReference type="InterPro" id="IPR000182">
    <property type="entry name" value="GNAT_dom"/>
</dbReference>
<organism evidence="4 5">
    <name type="scientific">Candidatus Accumulibacter meliphilus</name>
    <dbReference type="NCBI Taxonomy" id="2211374"/>
    <lineage>
        <taxon>Bacteria</taxon>
        <taxon>Pseudomonadati</taxon>
        <taxon>Pseudomonadota</taxon>
        <taxon>Betaproteobacteria</taxon>
        <taxon>Candidatus Accumulibacter</taxon>
    </lineage>
</organism>
<name>A0A369XHS7_9PROT</name>
<dbReference type="GO" id="GO:0016747">
    <property type="term" value="F:acyltransferase activity, transferring groups other than amino-acyl groups"/>
    <property type="evidence" value="ECO:0007669"/>
    <property type="project" value="InterPro"/>
</dbReference>
<dbReference type="PROSITE" id="PS51186">
    <property type="entry name" value="GNAT"/>
    <property type="match status" value="1"/>
</dbReference>
<protein>
    <submittedName>
        <fullName evidence="4">GNAT family N-acetyltransferase</fullName>
    </submittedName>
</protein>
<accession>A0A369XHS7</accession>
<dbReference type="PANTHER" id="PTHR43072">
    <property type="entry name" value="N-ACETYLTRANSFERASE"/>
    <property type="match status" value="1"/>
</dbReference>
<feature type="domain" description="N-acetyltransferase" evidence="3">
    <location>
        <begin position="19"/>
        <end position="177"/>
    </location>
</feature>
<dbReference type="InterPro" id="IPR016181">
    <property type="entry name" value="Acyl_CoA_acyltransferase"/>
</dbReference>
<keyword evidence="2" id="KW-0012">Acyltransferase</keyword>